<evidence type="ECO:0000313" key="1">
    <source>
        <dbReference type="EMBL" id="VVU99993.1"/>
    </source>
</evidence>
<evidence type="ECO:0000313" key="2">
    <source>
        <dbReference type="Proteomes" id="UP000356253"/>
    </source>
</evidence>
<protein>
    <submittedName>
        <fullName evidence="1">Cell surface glycolipoprotein MPB83</fullName>
    </submittedName>
</protein>
<proteinExistence type="predicted"/>
<dbReference type="EMBL" id="CABVMM010000004">
    <property type="protein sequence ID" value="VVU99993.1"/>
    <property type="molecule type" value="Genomic_DNA"/>
</dbReference>
<dbReference type="Proteomes" id="UP000356253">
    <property type="component" value="Unassembled WGS sequence"/>
</dbReference>
<accession>A0AC61Y6L7</accession>
<reference evidence="1" key="1">
    <citation type="submission" date="2019-09" db="EMBL/GenBank/DDBJ databases">
        <authorList>
            <person name="Rodrigo-Torres L."/>
            <person name="Arahal R. D."/>
            <person name="Lucena T."/>
        </authorList>
    </citation>
    <scope>NUCLEOTIDE SEQUENCE</scope>
    <source>
        <strain evidence="1">ISS653</strain>
    </source>
</reference>
<sequence>MKTLNYFFKISLIAILFISYSSQAQSDAKSSVFEGNDLETFSKAMSVNTGDFFNGDKLTVFTPTNAAFENLSTEKYVEMPSDSKLRSTVYYHVVQGNLKSSDLKALIKEKGGRAMLKTLEGTTLTVSENSNGDIFVVDNLGRVASVSEPDLSQGNVIYHKIDKVLLPARNR</sequence>
<keyword evidence="2" id="KW-1185">Reference proteome</keyword>
<name>A0AC61Y6L7_9FLAO</name>
<gene>
    <name evidence="1" type="ORF">FVB9532_01255</name>
</gene>
<organism evidence="1 2">
    <name type="scientific">Mesonia oceanica</name>
    <dbReference type="NCBI Taxonomy" id="2687242"/>
    <lineage>
        <taxon>Bacteria</taxon>
        <taxon>Pseudomonadati</taxon>
        <taxon>Bacteroidota</taxon>
        <taxon>Flavobacteriia</taxon>
        <taxon>Flavobacteriales</taxon>
        <taxon>Flavobacteriaceae</taxon>
        <taxon>Mesonia</taxon>
    </lineage>
</organism>
<comment type="caution">
    <text evidence="1">The sequence shown here is derived from an EMBL/GenBank/DDBJ whole genome shotgun (WGS) entry which is preliminary data.</text>
</comment>